<keyword evidence="1" id="KW-0472">Membrane</keyword>
<keyword evidence="3" id="KW-1185">Reference proteome</keyword>
<sequence>MTGKTHMLFGSVASLYLLPKLGYEPTIATTTAALIGSLIPDMDHPKAKINQKILPMKNRAGKVLFYCGIGGFLLYQYGLDNRLTFALAILLIMIGLSQHRSFTHSILGIGAISSIAFFVLKNTLPLSMILSFTIGLISHLVGDFMTIAGIELFYPFSNKKYRFILTISSSNMAEPFICIFLIYLIVNFYMQNNFSINFIHNMFNYIY</sequence>
<accession>A0ABX8RCX6</accession>
<protein>
    <submittedName>
        <fullName evidence="2">Metal-dependent hydrolase</fullName>
    </submittedName>
</protein>
<dbReference type="EMBL" id="CP078093">
    <property type="protein sequence ID" value="QXM06302.1"/>
    <property type="molecule type" value="Genomic_DNA"/>
</dbReference>
<evidence type="ECO:0000313" key="2">
    <source>
        <dbReference type="EMBL" id="QXM06302.1"/>
    </source>
</evidence>
<dbReference type="Proteomes" id="UP000886818">
    <property type="component" value="Chromosome"/>
</dbReference>
<dbReference type="PIRSF" id="PIRSF030780">
    <property type="entry name" value="Md_memb_hyd_prd"/>
    <property type="match status" value="1"/>
</dbReference>
<proteinExistence type="predicted"/>
<evidence type="ECO:0000256" key="1">
    <source>
        <dbReference type="SAM" id="Phobius"/>
    </source>
</evidence>
<feature type="transmembrane region" description="Helical" evidence="1">
    <location>
        <begin position="163"/>
        <end position="186"/>
    </location>
</feature>
<dbReference type="InterPro" id="IPR007404">
    <property type="entry name" value="YdjM-like"/>
</dbReference>
<feature type="transmembrane region" description="Helical" evidence="1">
    <location>
        <begin position="130"/>
        <end position="154"/>
    </location>
</feature>
<organism evidence="2 3">
    <name type="scientific">Crassaminicella indica</name>
    <dbReference type="NCBI Taxonomy" id="2855394"/>
    <lineage>
        <taxon>Bacteria</taxon>
        <taxon>Bacillati</taxon>
        <taxon>Bacillota</taxon>
        <taxon>Clostridia</taxon>
        <taxon>Eubacteriales</taxon>
        <taxon>Clostridiaceae</taxon>
        <taxon>Crassaminicella</taxon>
    </lineage>
</organism>
<dbReference type="GO" id="GO:0016787">
    <property type="term" value="F:hydrolase activity"/>
    <property type="evidence" value="ECO:0007669"/>
    <property type="project" value="UniProtKB-KW"/>
</dbReference>
<name>A0ABX8RCX6_9CLOT</name>
<dbReference type="Pfam" id="PF04307">
    <property type="entry name" value="YdjM"/>
    <property type="match status" value="1"/>
</dbReference>
<feature type="transmembrane region" description="Helical" evidence="1">
    <location>
        <begin position="60"/>
        <end position="77"/>
    </location>
</feature>
<feature type="transmembrane region" description="Helical" evidence="1">
    <location>
        <begin position="106"/>
        <end position="124"/>
    </location>
</feature>
<keyword evidence="2" id="KW-0378">Hydrolase</keyword>
<evidence type="ECO:0000313" key="3">
    <source>
        <dbReference type="Proteomes" id="UP000886818"/>
    </source>
</evidence>
<dbReference type="PANTHER" id="PTHR35531:SF1">
    <property type="entry name" value="INNER MEMBRANE PROTEIN YBCI-RELATED"/>
    <property type="match status" value="1"/>
</dbReference>
<keyword evidence="1" id="KW-1133">Transmembrane helix</keyword>
<keyword evidence="1" id="KW-0812">Transmembrane</keyword>
<gene>
    <name evidence="2" type="ORF">KVH43_00210</name>
</gene>
<dbReference type="InterPro" id="IPR016956">
    <property type="entry name" value="YdjM"/>
</dbReference>
<dbReference type="PANTHER" id="PTHR35531">
    <property type="entry name" value="INNER MEMBRANE PROTEIN YBCI-RELATED"/>
    <property type="match status" value="1"/>
</dbReference>
<dbReference type="RefSeq" id="WP_218282998.1">
    <property type="nucleotide sequence ID" value="NZ_CP078093.1"/>
</dbReference>
<reference evidence="2" key="1">
    <citation type="submission" date="2021-07" db="EMBL/GenBank/DDBJ databases">
        <title>Complete genome sequence of Crassaminicella sp. 143-21, isolated from a deep-sea hydrothermal vent.</title>
        <authorList>
            <person name="Li X."/>
        </authorList>
    </citation>
    <scope>NUCLEOTIDE SEQUENCE</scope>
    <source>
        <strain evidence="2">143-21</strain>
    </source>
</reference>